<dbReference type="InterPro" id="IPR005182">
    <property type="entry name" value="YdbS-like_PH"/>
</dbReference>
<keyword evidence="4" id="KW-1185">Reference proteome</keyword>
<name>A0A5B9QWD1_9BACT</name>
<dbReference type="Pfam" id="PF03703">
    <property type="entry name" value="bPH_2"/>
    <property type="match status" value="1"/>
</dbReference>
<proteinExistence type="predicted"/>
<organism evidence="3 4">
    <name type="scientific">Roseimaritima ulvae</name>
    <dbReference type="NCBI Taxonomy" id="980254"/>
    <lineage>
        <taxon>Bacteria</taxon>
        <taxon>Pseudomonadati</taxon>
        <taxon>Planctomycetota</taxon>
        <taxon>Planctomycetia</taxon>
        <taxon>Pirellulales</taxon>
        <taxon>Pirellulaceae</taxon>
        <taxon>Roseimaritima</taxon>
    </lineage>
</organism>
<dbReference type="KEGG" id="rul:UC8_53640"/>
<dbReference type="AlphaFoldDB" id="A0A5B9QWD1"/>
<keyword evidence="1" id="KW-1133">Transmembrane helix</keyword>
<dbReference type="PANTHER" id="PTHR34473:SF2">
    <property type="entry name" value="UPF0699 TRANSMEMBRANE PROTEIN YDBT"/>
    <property type="match status" value="1"/>
</dbReference>
<evidence type="ECO:0000259" key="2">
    <source>
        <dbReference type="Pfam" id="PF03703"/>
    </source>
</evidence>
<keyword evidence="1" id="KW-0472">Membrane</keyword>
<protein>
    <submittedName>
        <fullName evidence="3">Bacterial membrane flanked domain protein</fullName>
    </submittedName>
</protein>
<feature type="domain" description="YdbS-like PH" evidence="2">
    <location>
        <begin position="119"/>
        <end position="178"/>
    </location>
</feature>
<dbReference type="RefSeq" id="WP_068131382.1">
    <property type="nucleotide sequence ID" value="NZ_CP042914.1"/>
</dbReference>
<evidence type="ECO:0000313" key="4">
    <source>
        <dbReference type="Proteomes" id="UP000325286"/>
    </source>
</evidence>
<dbReference type="OrthoDB" id="5381892at2"/>
<evidence type="ECO:0000313" key="3">
    <source>
        <dbReference type="EMBL" id="QEG43317.1"/>
    </source>
</evidence>
<accession>A0A5B9QWD1</accession>
<gene>
    <name evidence="3" type="ORF">UC8_53640</name>
</gene>
<feature type="transmembrane region" description="Helical" evidence="1">
    <location>
        <begin position="94"/>
        <end position="115"/>
    </location>
</feature>
<evidence type="ECO:0000256" key="1">
    <source>
        <dbReference type="SAM" id="Phobius"/>
    </source>
</evidence>
<keyword evidence="1" id="KW-0812">Transmembrane</keyword>
<dbReference type="EMBL" id="CP042914">
    <property type="protein sequence ID" value="QEG43317.1"/>
    <property type="molecule type" value="Genomic_DNA"/>
</dbReference>
<dbReference type="PANTHER" id="PTHR34473">
    <property type="entry name" value="UPF0699 TRANSMEMBRANE PROTEIN YDBS"/>
    <property type="match status" value="1"/>
</dbReference>
<feature type="transmembrane region" description="Helical" evidence="1">
    <location>
        <begin position="67"/>
        <end position="88"/>
    </location>
</feature>
<dbReference type="Proteomes" id="UP000325286">
    <property type="component" value="Chromosome"/>
</dbReference>
<reference evidence="3 4" key="1">
    <citation type="submission" date="2019-08" db="EMBL/GenBank/DDBJ databases">
        <title>Deep-cultivation of Planctomycetes and their phenomic and genomic characterization uncovers novel biology.</title>
        <authorList>
            <person name="Wiegand S."/>
            <person name="Jogler M."/>
            <person name="Boedeker C."/>
            <person name="Pinto D."/>
            <person name="Vollmers J."/>
            <person name="Rivas-Marin E."/>
            <person name="Kohn T."/>
            <person name="Peeters S.H."/>
            <person name="Heuer A."/>
            <person name="Rast P."/>
            <person name="Oberbeckmann S."/>
            <person name="Bunk B."/>
            <person name="Jeske O."/>
            <person name="Meyerdierks A."/>
            <person name="Storesund J.E."/>
            <person name="Kallscheuer N."/>
            <person name="Luecker S."/>
            <person name="Lage O.M."/>
            <person name="Pohl T."/>
            <person name="Merkel B.J."/>
            <person name="Hornburger P."/>
            <person name="Mueller R.-W."/>
            <person name="Bruemmer F."/>
            <person name="Labrenz M."/>
            <person name="Spormann A.M."/>
            <person name="Op den Camp H."/>
            <person name="Overmann J."/>
            <person name="Amann R."/>
            <person name="Jetten M.S.M."/>
            <person name="Mascher T."/>
            <person name="Medema M.H."/>
            <person name="Devos D.P."/>
            <person name="Kaster A.-K."/>
            <person name="Ovreas L."/>
            <person name="Rohde M."/>
            <person name="Galperin M.Y."/>
            <person name="Jogler C."/>
        </authorList>
    </citation>
    <scope>NUCLEOTIDE SEQUENCE [LARGE SCALE GENOMIC DNA]</scope>
    <source>
        <strain evidence="3 4">UC8</strain>
    </source>
</reference>
<sequence length="258" mass="27753">MNETTLAPLGDATVEASGGPVYEGIWLVLAQWFRVPRQPPVLPKQSGEAIVSRKPAAQFISYLRLEFAIIMAVLSIAALVGCAFLIAAAPGPGLAVLLLASALLAAMVTVGLIAIRLRYDTTWYVFSDRSMRLRRGIWLIRETTITFENIQNVKTHQGPLQRLFGISNVIVETAGGGSSSEGVSNTDHQGLIEGIENAVELRDAIREKIAASRTSGLGDDDDTPSPIQPVPAAGFQPQHIAMLQEINQLLEARRSTAS</sequence>